<keyword evidence="3" id="KW-1185">Reference proteome</keyword>
<evidence type="ECO:0000259" key="1">
    <source>
        <dbReference type="Pfam" id="PF04028"/>
    </source>
</evidence>
<dbReference type="RefSeq" id="WP_306886605.1">
    <property type="nucleotide sequence ID" value="NZ_JAUSUL010000003.1"/>
</dbReference>
<organism evidence="2 3">
    <name type="scientific">Amorphus orientalis</name>
    <dbReference type="NCBI Taxonomy" id="649198"/>
    <lineage>
        <taxon>Bacteria</taxon>
        <taxon>Pseudomonadati</taxon>
        <taxon>Pseudomonadota</taxon>
        <taxon>Alphaproteobacteria</taxon>
        <taxon>Hyphomicrobiales</taxon>
        <taxon>Amorphaceae</taxon>
        <taxon>Amorphus</taxon>
    </lineage>
</organism>
<evidence type="ECO:0000313" key="3">
    <source>
        <dbReference type="Proteomes" id="UP001229244"/>
    </source>
</evidence>
<proteinExistence type="predicted"/>
<sequence length="228" mass="24803">MRSERARRALGLTLANYLSFVDRTNRLRLEPETMAEDAAPHLPAIVAMWHGQHFMAPFARPKAWTDCRVMISRSADGDVNAIAASRLGLGLIRASGGRKPHQIRKRGGVRGFLEAMTALEEGAVVAMTADVPVGPARVAGDGIVQLASRSGRPVIPIAFATSRRINLNSWDKATVNLPFGRSACVAGEAIYVARELDDEAFEAARHRIEQGLNIVTDRAYAIVDGHER</sequence>
<feature type="domain" description="DUF374" evidence="1">
    <location>
        <begin position="65"/>
        <end position="136"/>
    </location>
</feature>
<reference evidence="2" key="1">
    <citation type="submission" date="2023-07" db="EMBL/GenBank/DDBJ databases">
        <title>Genomic Encyclopedia of Type Strains, Phase IV (KMG-IV): sequencing the most valuable type-strain genomes for metagenomic binning, comparative biology and taxonomic classification.</title>
        <authorList>
            <person name="Goeker M."/>
        </authorList>
    </citation>
    <scope>NUCLEOTIDE SEQUENCE</scope>
    <source>
        <strain evidence="2">DSM 21202</strain>
    </source>
</reference>
<keyword evidence="2" id="KW-0808">Transferase</keyword>
<comment type="caution">
    <text evidence="2">The sequence shown here is derived from an EMBL/GenBank/DDBJ whole genome shotgun (WGS) entry which is preliminary data.</text>
</comment>
<dbReference type="EMBL" id="JAUSUL010000003">
    <property type="protein sequence ID" value="MDQ0316723.1"/>
    <property type="molecule type" value="Genomic_DNA"/>
</dbReference>
<accession>A0AAE4ATV0</accession>
<keyword evidence="2" id="KW-0012">Acyltransferase</keyword>
<evidence type="ECO:0000313" key="2">
    <source>
        <dbReference type="EMBL" id="MDQ0316723.1"/>
    </source>
</evidence>
<name>A0AAE4ATV0_9HYPH</name>
<gene>
    <name evidence="2" type="ORF">J2S73_003199</name>
</gene>
<protein>
    <submittedName>
        <fullName evidence="2">Lysophospholipid acyltransferase (LPLAT)-like uncharacterized protein</fullName>
    </submittedName>
</protein>
<dbReference type="AlphaFoldDB" id="A0AAE4ATV0"/>
<dbReference type="InterPro" id="IPR007172">
    <property type="entry name" value="DUF374"/>
</dbReference>
<dbReference type="CDD" id="cd07983">
    <property type="entry name" value="LPLAT_DUF374-like"/>
    <property type="match status" value="1"/>
</dbReference>
<dbReference type="Proteomes" id="UP001229244">
    <property type="component" value="Unassembled WGS sequence"/>
</dbReference>
<dbReference type="GO" id="GO:0016746">
    <property type="term" value="F:acyltransferase activity"/>
    <property type="evidence" value="ECO:0007669"/>
    <property type="project" value="UniProtKB-KW"/>
</dbReference>
<dbReference type="Pfam" id="PF04028">
    <property type="entry name" value="DUF374"/>
    <property type="match status" value="1"/>
</dbReference>